<evidence type="ECO:0000313" key="2">
    <source>
        <dbReference type="EMBL" id="PSK42743.1"/>
    </source>
</evidence>
<protein>
    <recommendedName>
        <fullName evidence="1">Fungal lipase-type domain-containing protein</fullName>
    </recommendedName>
</protein>
<comment type="caution">
    <text evidence="2">The sequence shown here is derived from an EMBL/GenBank/DDBJ whole genome shotgun (WGS) entry which is preliminary data.</text>
</comment>
<feature type="domain" description="Fungal lipase-type" evidence="1">
    <location>
        <begin position="162"/>
        <end position="247"/>
    </location>
</feature>
<dbReference type="EMBL" id="NHZQ01000334">
    <property type="protein sequence ID" value="PSK42743.1"/>
    <property type="molecule type" value="Genomic_DNA"/>
</dbReference>
<dbReference type="OrthoDB" id="406844at2759"/>
<evidence type="ECO:0000313" key="3">
    <source>
        <dbReference type="Proteomes" id="UP000243723"/>
    </source>
</evidence>
<dbReference type="Proteomes" id="UP000243723">
    <property type="component" value="Unassembled WGS sequence"/>
</dbReference>
<dbReference type="GO" id="GO:0006629">
    <property type="term" value="P:lipid metabolic process"/>
    <property type="evidence" value="ECO:0007669"/>
    <property type="project" value="InterPro"/>
</dbReference>
<keyword evidence="3" id="KW-1185">Reference proteome</keyword>
<sequence length="440" mass="47389">MSDYNLFQQICIQIFTANLSGAFVGTEKFLQNSINKAANAAIDKYLGTYGWKITWGPRVWKSPDSHINGGLTNCWMITKAAKITYPDGGIYDTYVVAIAGTAVFSMKDWSQEDFGVDNVIPFDAFTKTFKDGNIVEPQRVPKSGEGPFCAWGTAWGVYQLVTNSSPDGNPGAGTTILQYLAGLNKDEGDFRVIFTGHSLGGALSPFLSLAVKANALIPALASTPDNILTYPAAGATPGDGLLQGAYKKLFPVTGPGGYQQWNADLYNTLDIVPQAWSTDDQQDRFLDKIVGIYGTLEGKFHDKIQTLVKKAKNHAAASGIIYEPIEGNPFTGNGPKHPPKILLTFIAQAVKQHTKAYHDEVKVGKIMAQLYSIAASVEGVKRKNARQAAMGLPALRLAADSVEEPEGAENGVAGAVPDNNLDERLEGVNVSYPYDCILAV</sequence>
<accession>A0A2P7Z3G7</accession>
<dbReference type="SUPFAM" id="SSF53474">
    <property type="entry name" value="alpha/beta-Hydrolases"/>
    <property type="match status" value="1"/>
</dbReference>
<dbReference type="AlphaFoldDB" id="A0A2P7Z3G7"/>
<dbReference type="InterPro" id="IPR002921">
    <property type="entry name" value="Fungal_lipase-type"/>
</dbReference>
<name>A0A2P7Z3G7_9PEZI</name>
<reference evidence="2 3" key="1">
    <citation type="submission" date="2017-05" db="EMBL/GenBank/DDBJ databases">
        <title>Draft genome sequence of Elsinoe australis.</title>
        <authorList>
            <person name="Cheng Q."/>
        </authorList>
    </citation>
    <scope>NUCLEOTIDE SEQUENCE [LARGE SCALE GENOMIC DNA]</scope>
    <source>
        <strain evidence="2 3">NL1</strain>
    </source>
</reference>
<evidence type="ECO:0000259" key="1">
    <source>
        <dbReference type="Pfam" id="PF01764"/>
    </source>
</evidence>
<proteinExistence type="predicted"/>
<gene>
    <name evidence="2" type="ORF">B9Z65_5665</name>
</gene>
<dbReference type="InterPro" id="IPR029058">
    <property type="entry name" value="AB_hydrolase_fold"/>
</dbReference>
<organism evidence="2 3">
    <name type="scientific">Elsinoe australis</name>
    <dbReference type="NCBI Taxonomy" id="40998"/>
    <lineage>
        <taxon>Eukaryota</taxon>
        <taxon>Fungi</taxon>
        <taxon>Dikarya</taxon>
        <taxon>Ascomycota</taxon>
        <taxon>Pezizomycotina</taxon>
        <taxon>Dothideomycetes</taxon>
        <taxon>Dothideomycetidae</taxon>
        <taxon>Myriangiales</taxon>
        <taxon>Elsinoaceae</taxon>
        <taxon>Elsinoe</taxon>
    </lineage>
</organism>
<dbReference type="Pfam" id="PF01764">
    <property type="entry name" value="Lipase_3"/>
    <property type="match status" value="1"/>
</dbReference>
<dbReference type="Gene3D" id="3.40.50.1820">
    <property type="entry name" value="alpha/beta hydrolase"/>
    <property type="match status" value="1"/>
</dbReference>